<dbReference type="PANTHER" id="PTHR30441">
    <property type="entry name" value="DUF748 DOMAIN-CONTAINING PROTEIN"/>
    <property type="match status" value="1"/>
</dbReference>
<keyword evidence="2" id="KW-1133">Transmembrane helix</keyword>
<protein>
    <submittedName>
        <fullName evidence="3">AsmA-like C-terminal region-containing protein</fullName>
    </submittedName>
</protein>
<evidence type="ECO:0000256" key="2">
    <source>
        <dbReference type="SAM" id="Phobius"/>
    </source>
</evidence>
<feature type="compositionally biased region" description="Basic and acidic residues" evidence="1">
    <location>
        <begin position="611"/>
        <end position="620"/>
    </location>
</feature>
<feature type="region of interest" description="Disordered" evidence="1">
    <location>
        <begin position="596"/>
        <end position="620"/>
    </location>
</feature>
<accession>A0ABT7FL38</accession>
<dbReference type="Proteomes" id="UP001227126">
    <property type="component" value="Unassembled WGS sequence"/>
</dbReference>
<evidence type="ECO:0000313" key="3">
    <source>
        <dbReference type="EMBL" id="MDK3075872.1"/>
    </source>
</evidence>
<gene>
    <name evidence="3" type="ORF">QO034_22725</name>
</gene>
<evidence type="ECO:0000313" key="4">
    <source>
        <dbReference type="Proteomes" id="UP001227126"/>
    </source>
</evidence>
<dbReference type="PANTHER" id="PTHR30441:SF4">
    <property type="entry name" value="PROTEIN ASMA"/>
    <property type="match status" value="1"/>
</dbReference>
<sequence>MKRGFRFLLIGVATGVGSVLLAGWLVLEARPFSGFRRDLMQEVLSDQIGQPVIIHGEARVRFGAISRVHATGIELPSVGIAGLNLAELDALEVDLDTLALLRGAVDLDDLVVHGLRVTLLRDAAGRTSWKPGERSETPAQMGDGDIALVEFLKQREFRFGDIALLYDSRPTGFEFLFELDEMTYLQTEGGQLAQLASSGRVNGQPFTVAGRFPRGETFLVNADFGGAAARYDGRALAENQGSGHAGQLTLRIESMARLLDILKLDAELDGQAEFSAALMRLPGGLGIDGLDLRADFANGALLTMAGDVSNLITVDGLDLDLQVWLHPEGRPPARAAALKDLRLTGMRAHVASTLGEIRLEDVLVASNAIEESFEELGPISVGRALRTPRDSIALRDVRIEAGASDTVHLRASGVIEDLLDLKDLDFTGSIQVPATNLLGRGMAEPTLFGIAVAEFEVTDASGFLALPELRLESRGTDLWALAGHASVGRANRLDSVDVALDLRLPDSERFLRELGLTPELAGAFGYRFALKGRDKEFDTSMELSMRDSLISAEWHTKFQEGATEIDGRIHSDKVEIADVAAAIATLIDLSELDRPRGGGAGGTELKPLVVPRDEEPKDGSELQPLVLPREVESEEGSELKLLVLPRKDPEIGDLLDLQKMLAEADVDVAIDIDRIKGRKGISRIDSALAVSGGKAALGPLDFAYGGGRVSLTAGIDLIDAPEILTVSGSTGGWDFGEVLDAVGAGIAASGRINGRFELAGRYASARRFLQTAQGWAHISLREGRLGSSLIELAGLGIFPWLFSRELQQGYTRIVCIEAPLSIRPGRVSSRNAVLETDRVQIVAAGQVDWRNDRISVRAEPRPVGRPLARTAWPFEVTGRLTAPQFELVKGASRRRVDGGSGVPTNRIPCKPDVEQLR</sequence>
<keyword evidence="2" id="KW-0472">Membrane</keyword>
<dbReference type="EMBL" id="JASNJE010000060">
    <property type="protein sequence ID" value="MDK3075872.1"/>
    <property type="molecule type" value="Genomic_DNA"/>
</dbReference>
<keyword evidence="2" id="KW-0812">Transmembrane</keyword>
<dbReference type="RefSeq" id="WP_284487786.1">
    <property type="nucleotide sequence ID" value="NZ_JASNJE010000060.1"/>
</dbReference>
<feature type="region of interest" description="Disordered" evidence="1">
    <location>
        <begin position="892"/>
        <end position="917"/>
    </location>
</feature>
<keyword evidence="4" id="KW-1185">Reference proteome</keyword>
<reference evidence="3 4" key="1">
    <citation type="submission" date="2023-05" db="EMBL/GenBank/DDBJ databases">
        <title>Sedimentitalea sp. nov. JM2-8.</title>
        <authorList>
            <person name="Huang J."/>
        </authorList>
    </citation>
    <scope>NUCLEOTIDE SEQUENCE [LARGE SCALE GENOMIC DNA]</scope>
    <source>
        <strain evidence="3 4">JM2-8</strain>
    </source>
</reference>
<evidence type="ECO:0000256" key="1">
    <source>
        <dbReference type="SAM" id="MobiDB-lite"/>
    </source>
</evidence>
<organism evidence="3 4">
    <name type="scientific">Sedimentitalea xiamensis</name>
    <dbReference type="NCBI Taxonomy" id="3050037"/>
    <lineage>
        <taxon>Bacteria</taxon>
        <taxon>Pseudomonadati</taxon>
        <taxon>Pseudomonadota</taxon>
        <taxon>Alphaproteobacteria</taxon>
        <taxon>Rhodobacterales</taxon>
        <taxon>Paracoccaceae</taxon>
        <taxon>Sedimentitalea</taxon>
    </lineage>
</organism>
<comment type="caution">
    <text evidence="3">The sequence shown here is derived from an EMBL/GenBank/DDBJ whole genome shotgun (WGS) entry which is preliminary data.</text>
</comment>
<feature type="transmembrane region" description="Helical" evidence="2">
    <location>
        <begin position="7"/>
        <end position="27"/>
    </location>
</feature>
<proteinExistence type="predicted"/>
<dbReference type="InterPro" id="IPR052894">
    <property type="entry name" value="AsmA-related"/>
</dbReference>
<name>A0ABT7FL38_9RHOB</name>